<dbReference type="EMBL" id="CP019607">
    <property type="protein sequence ID" value="AQP51585.1"/>
    <property type="molecule type" value="Genomic_DNA"/>
</dbReference>
<dbReference type="InterPro" id="IPR039424">
    <property type="entry name" value="SBP_5"/>
</dbReference>
<dbReference type="GO" id="GO:1904680">
    <property type="term" value="F:peptide transmembrane transporter activity"/>
    <property type="evidence" value="ECO:0007669"/>
    <property type="project" value="TreeGrafter"/>
</dbReference>
<evidence type="ECO:0000259" key="3">
    <source>
        <dbReference type="Pfam" id="PF00496"/>
    </source>
</evidence>
<dbReference type="GO" id="GO:0015833">
    <property type="term" value="P:peptide transport"/>
    <property type="evidence" value="ECO:0007669"/>
    <property type="project" value="TreeGrafter"/>
</dbReference>
<feature type="compositionally biased region" description="Low complexity" evidence="1">
    <location>
        <begin position="39"/>
        <end position="51"/>
    </location>
</feature>
<dbReference type="AlphaFoldDB" id="A0A1Q2CZQ7"/>
<dbReference type="STRING" id="399497.BW733_12930"/>
<dbReference type="Gene3D" id="3.10.105.10">
    <property type="entry name" value="Dipeptide-binding Protein, Domain 3"/>
    <property type="match status" value="1"/>
</dbReference>
<evidence type="ECO:0000256" key="1">
    <source>
        <dbReference type="SAM" id="MobiDB-lite"/>
    </source>
</evidence>
<evidence type="ECO:0000313" key="5">
    <source>
        <dbReference type="Proteomes" id="UP000188235"/>
    </source>
</evidence>
<dbReference type="InterPro" id="IPR030678">
    <property type="entry name" value="Peptide/Ni-bd"/>
</dbReference>
<dbReference type="GO" id="GO:0042597">
    <property type="term" value="C:periplasmic space"/>
    <property type="evidence" value="ECO:0007669"/>
    <property type="project" value="UniProtKB-ARBA"/>
</dbReference>
<accession>A0A1Q2CZQ7</accession>
<keyword evidence="2" id="KW-0732">Signal</keyword>
<organism evidence="4 5">
    <name type="scientific">Tessaracoccus flavescens</name>
    <dbReference type="NCBI Taxonomy" id="399497"/>
    <lineage>
        <taxon>Bacteria</taxon>
        <taxon>Bacillati</taxon>
        <taxon>Actinomycetota</taxon>
        <taxon>Actinomycetes</taxon>
        <taxon>Propionibacteriales</taxon>
        <taxon>Propionibacteriaceae</taxon>
        <taxon>Tessaracoccus</taxon>
    </lineage>
</organism>
<dbReference type="PANTHER" id="PTHR30290:SF65">
    <property type="entry name" value="MONOACYL PHOSPHATIDYLINOSITOL TETRAMANNOSIDE-BINDING PROTEIN LPQW-RELATED"/>
    <property type="match status" value="1"/>
</dbReference>
<feature type="region of interest" description="Disordered" evidence="1">
    <location>
        <begin position="28"/>
        <end position="51"/>
    </location>
</feature>
<keyword evidence="5" id="KW-1185">Reference proteome</keyword>
<dbReference type="Pfam" id="PF00496">
    <property type="entry name" value="SBP_bac_5"/>
    <property type="match status" value="1"/>
</dbReference>
<dbReference type="InterPro" id="IPR000914">
    <property type="entry name" value="SBP_5_dom"/>
</dbReference>
<dbReference type="GO" id="GO:0043190">
    <property type="term" value="C:ATP-binding cassette (ABC) transporter complex"/>
    <property type="evidence" value="ECO:0007669"/>
    <property type="project" value="InterPro"/>
</dbReference>
<dbReference type="CDD" id="cd08501">
    <property type="entry name" value="PBP2_Lpqw"/>
    <property type="match status" value="1"/>
</dbReference>
<feature type="signal peptide" evidence="2">
    <location>
        <begin position="1"/>
        <end position="28"/>
    </location>
</feature>
<dbReference type="OrthoDB" id="3713816at2"/>
<evidence type="ECO:0000256" key="2">
    <source>
        <dbReference type="SAM" id="SignalP"/>
    </source>
</evidence>
<dbReference type="PROSITE" id="PS51257">
    <property type="entry name" value="PROKAR_LIPOPROTEIN"/>
    <property type="match status" value="1"/>
</dbReference>
<proteinExistence type="predicted"/>
<dbReference type="Gene3D" id="3.90.76.10">
    <property type="entry name" value="Dipeptide-binding Protein, Domain 1"/>
    <property type="match status" value="1"/>
</dbReference>
<feature type="compositionally biased region" description="Polar residues" evidence="1">
    <location>
        <begin position="28"/>
        <end position="38"/>
    </location>
</feature>
<sequence length="621" mass="67005">MKFRRTSAGLGLVLSGALLLGACTSPDAGQSQAPTNNTSESGSAKPSASASGDAAGGAAACMQDVGITETKDGQVRYTGGPGDWNGYNSVTNKTYSTYNSGVAAHMFSSFVYFGTDGTICENKEFGTMEVTSEDPLTVKYTISDEAVWSDGTPVTINDYLLDWAAQNPEFLVPGYASGENPDATPIFDHVSSSFAQYVPEGPQGEVDGKEFTVVYNETYPDYKILVTTALPAHVAAKQAGLEPAALAQAILDKDAETVKKVADFWNNGWMFEGGQLPSMDQIPSSGPYKLKEGGWISKNSLTLEANDKYWGTPAGTKNLIFRFIEDAQMAQALQNGDVNVINPQPTVDTLGQLEAMGDAVKVETYDTLTWEHLDFNFRDTNVFSDAKGGIKLREAFAYCVPRQAIVDNLIKPINDTAIVMNAREVFPFQENYEDVVSASYDGRFDQVDIEKSKALIAESGVATPIDVRIGYRAGNQRRADQVAQIAASCKDAGFNIIDSNSATFFEKEVVNGDYEVALFAWAGSGQIASGQNIYATNKGQNYGKYSNETVDKAWATLASSLDPAVQLEQTKIIEKELWDTLFGIPVFAHPGLSASSSNVQNVRGTATQDQVVWNAPQWVLS</sequence>
<evidence type="ECO:0000313" key="4">
    <source>
        <dbReference type="EMBL" id="AQP51585.1"/>
    </source>
</evidence>
<dbReference type="Gene3D" id="3.40.190.10">
    <property type="entry name" value="Periplasmic binding protein-like II"/>
    <property type="match status" value="1"/>
</dbReference>
<reference evidence="4 5" key="1">
    <citation type="journal article" date="2008" name="Int. J. Syst. Evol. Microbiol.">
        <title>Tessaracoccus flavescens sp. nov., isolated from marine sediment.</title>
        <authorList>
            <person name="Lee D.W."/>
            <person name="Lee S.D."/>
        </authorList>
    </citation>
    <scope>NUCLEOTIDE SEQUENCE [LARGE SCALE GENOMIC DNA]</scope>
    <source>
        <strain evidence="4 5">SST-39T</strain>
    </source>
</reference>
<gene>
    <name evidence="4" type="ORF">BW733_12930</name>
</gene>
<dbReference type="PIRSF" id="PIRSF002741">
    <property type="entry name" value="MppA"/>
    <property type="match status" value="1"/>
</dbReference>
<dbReference type="PANTHER" id="PTHR30290">
    <property type="entry name" value="PERIPLASMIC BINDING COMPONENT OF ABC TRANSPORTER"/>
    <property type="match status" value="1"/>
</dbReference>
<name>A0A1Q2CZQ7_9ACTN</name>
<dbReference type="RefSeq" id="WP_077351022.1">
    <property type="nucleotide sequence ID" value="NZ_CP019607.1"/>
</dbReference>
<feature type="domain" description="Solute-binding protein family 5" evidence="3">
    <location>
        <begin position="131"/>
        <end position="525"/>
    </location>
</feature>
<feature type="chain" id="PRO_5038376573" evidence="2">
    <location>
        <begin position="29"/>
        <end position="621"/>
    </location>
</feature>
<dbReference type="SUPFAM" id="SSF53850">
    <property type="entry name" value="Periplasmic binding protein-like II"/>
    <property type="match status" value="1"/>
</dbReference>
<dbReference type="KEGG" id="tfa:BW733_12930"/>
<protein>
    <submittedName>
        <fullName evidence="4">ABC transporter substrate-binding protein</fullName>
    </submittedName>
</protein>
<dbReference type="Proteomes" id="UP000188235">
    <property type="component" value="Chromosome"/>
</dbReference>